<evidence type="ECO:0000256" key="9">
    <source>
        <dbReference type="PROSITE-ProRule" id="PRU00282"/>
    </source>
</evidence>
<dbReference type="Proteomes" id="UP001150925">
    <property type="component" value="Unassembled WGS sequence"/>
</dbReference>
<feature type="repeat" description="Solcar" evidence="9">
    <location>
        <begin position="17"/>
        <end position="105"/>
    </location>
</feature>
<evidence type="ECO:0000256" key="7">
    <source>
        <dbReference type="ARBA" id="ARBA00023128"/>
    </source>
</evidence>
<keyword evidence="12" id="KW-1185">Reference proteome</keyword>
<keyword evidence="4 9" id="KW-0812">Transmembrane</keyword>
<dbReference type="EMBL" id="JANBPY010000042">
    <property type="protein sequence ID" value="KAJ1969581.1"/>
    <property type="molecule type" value="Genomic_DNA"/>
</dbReference>
<keyword evidence="6" id="KW-1133">Transmembrane helix</keyword>
<keyword evidence="8 9" id="KW-0472">Membrane</keyword>
<dbReference type="PROSITE" id="PS50920">
    <property type="entry name" value="SOLCAR"/>
    <property type="match status" value="3"/>
</dbReference>
<sequence>MCDHGADSEYESLPETTSMGVHLMAGALAGIAEHSVMYPFDSIKTRMQVIQTNPQAIYTGVMQAASHIGHTEGLRTLWRGVNSVILGAGPSHALYFATYEYVKDFLGGNRDNGSHPLASALGGASATVLADALMNPFDVIKQRMQVQGSTYKTISECAIQVFRSEGLGAFYVSYPITLLMSIPFQSIQFATYETCRKFLNPQDLYSPFTHVVSGGLAGTIAAAATTPLDVVRTMLQTRGQSTDPRIQRVSGMTEACRLIYERKGIGGFWKGIKPRIISHAPSTALSWVTYEYFKWLIGTRPAE</sequence>
<dbReference type="InterPro" id="IPR023395">
    <property type="entry name" value="MCP_dom_sf"/>
</dbReference>
<proteinExistence type="inferred from homology"/>
<evidence type="ECO:0000256" key="5">
    <source>
        <dbReference type="ARBA" id="ARBA00022737"/>
    </source>
</evidence>
<gene>
    <name evidence="11" type="primary">MRS4</name>
    <name evidence="11" type="ORF">IWQ62_000534</name>
</gene>
<name>A0A9W8AVQ2_9FUNG</name>
<evidence type="ECO:0000256" key="8">
    <source>
        <dbReference type="ARBA" id="ARBA00023136"/>
    </source>
</evidence>
<accession>A0A9W8AVQ2</accession>
<dbReference type="InterPro" id="IPR002067">
    <property type="entry name" value="MCP"/>
</dbReference>
<dbReference type="Pfam" id="PF00153">
    <property type="entry name" value="Mito_carr"/>
    <property type="match status" value="3"/>
</dbReference>
<dbReference type="InterPro" id="IPR018108">
    <property type="entry name" value="MCP_transmembrane"/>
</dbReference>
<dbReference type="GO" id="GO:0048250">
    <property type="term" value="P:iron import into the mitochondrion"/>
    <property type="evidence" value="ECO:0007669"/>
    <property type="project" value="TreeGrafter"/>
</dbReference>
<reference evidence="11" key="1">
    <citation type="submission" date="2022-07" db="EMBL/GenBank/DDBJ databases">
        <title>Phylogenomic reconstructions and comparative analyses of Kickxellomycotina fungi.</title>
        <authorList>
            <person name="Reynolds N.K."/>
            <person name="Stajich J.E."/>
            <person name="Barry K."/>
            <person name="Grigoriev I.V."/>
            <person name="Crous P."/>
            <person name="Smith M.E."/>
        </authorList>
    </citation>
    <scope>NUCLEOTIDE SEQUENCE</scope>
    <source>
        <strain evidence="11">RSA 1196</strain>
    </source>
</reference>
<evidence type="ECO:0000313" key="12">
    <source>
        <dbReference type="Proteomes" id="UP001150925"/>
    </source>
</evidence>
<organism evidence="11 12">
    <name type="scientific">Dispira parvispora</name>
    <dbReference type="NCBI Taxonomy" id="1520584"/>
    <lineage>
        <taxon>Eukaryota</taxon>
        <taxon>Fungi</taxon>
        <taxon>Fungi incertae sedis</taxon>
        <taxon>Zoopagomycota</taxon>
        <taxon>Kickxellomycotina</taxon>
        <taxon>Dimargaritomycetes</taxon>
        <taxon>Dimargaritales</taxon>
        <taxon>Dimargaritaceae</taxon>
        <taxon>Dispira</taxon>
    </lineage>
</organism>
<evidence type="ECO:0000256" key="1">
    <source>
        <dbReference type="ARBA" id="ARBA00004225"/>
    </source>
</evidence>
<dbReference type="Gene3D" id="1.50.40.10">
    <property type="entry name" value="Mitochondrial carrier domain"/>
    <property type="match status" value="2"/>
</dbReference>
<dbReference type="PRINTS" id="PR00926">
    <property type="entry name" value="MITOCARRIER"/>
</dbReference>
<dbReference type="GO" id="GO:0031966">
    <property type="term" value="C:mitochondrial membrane"/>
    <property type="evidence" value="ECO:0007669"/>
    <property type="project" value="UniProtKB-SubCell"/>
</dbReference>
<comment type="caution">
    <text evidence="11">The sequence shown here is derived from an EMBL/GenBank/DDBJ whole genome shotgun (WGS) entry which is preliminary data.</text>
</comment>
<dbReference type="AlphaFoldDB" id="A0A9W8AVQ2"/>
<evidence type="ECO:0000256" key="3">
    <source>
        <dbReference type="ARBA" id="ARBA00022448"/>
    </source>
</evidence>
<dbReference type="SUPFAM" id="SSF103506">
    <property type="entry name" value="Mitochondrial carrier"/>
    <property type="match status" value="1"/>
</dbReference>
<dbReference type="PANTHER" id="PTHR45758">
    <property type="entry name" value="MITOFERRIN-1-RELATED"/>
    <property type="match status" value="1"/>
</dbReference>
<evidence type="ECO:0000256" key="6">
    <source>
        <dbReference type="ARBA" id="ARBA00022989"/>
    </source>
</evidence>
<dbReference type="GO" id="GO:0015093">
    <property type="term" value="F:ferrous iron transmembrane transporter activity"/>
    <property type="evidence" value="ECO:0007669"/>
    <property type="project" value="TreeGrafter"/>
</dbReference>
<evidence type="ECO:0000256" key="2">
    <source>
        <dbReference type="ARBA" id="ARBA00006375"/>
    </source>
</evidence>
<evidence type="ECO:0000256" key="10">
    <source>
        <dbReference type="RuleBase" id="RU000488"/>
    </source>
</evidence>
<dbReference type="FunFam" id="1.50.40.10:FF:000029">
    <property type="entry name" value="Solute carrier family 25 member 28"/>
    <property type="match status" value="1"/>
</dbReference>
<comment type="similarity">
    <text evidence="2 10">Belongs to the mitochondrial carrier (TC 2.A.29) family.</text>
</comment>
<protein>
    <submittedName>
        <fullName evidence="11">Fe(2+) transporter</fullName>
    </submittedName>
</protein>
<keyword evidence="5" id="KW-0677">Repeat</keyword>
<evidence type="ECO:0000256" key="4">
    <source>
        <dbReference type="ARBA" id="ARBA00022692"/>
    </source>
</evidence>
<dbReference type="OrthoDB" id="43906at2759"/>
<keyword evidence="7" id="KW-0496">Mitochondrion</keyword>
<keyword evidence="3 10" id="KW-0813">Transport</keyword>
<dbReference type="PANTHER" id="PTHR45758:SF4">
    <property type="entry name" value="MITOFERRIN-1"/>
    <property type="match status" value="1"/>
</dbReference>
<evidence type="ECO:0000313" key="11">
    <source>
        <dbReference type="EMBL" id="KAJ1969581.1"/>
    </source>
</evidence>
<feature type="repeat" description="Solcar" evidence="9">
    <location>
        <begin position="205"/>
        <end position="296"/>
    </location>
</feature>
<feature type="repeat" description="Solcar" evidence="9">
    <location>
        <begin position="114"/>
        <end position="198"/>
    </location>
</feature>
<comment type="subcellular location">
    <subcellularLocation>
        <location evidence="1">Mitochondrion membrane</location>
        <topology evidence="1">Multi-pass membrane protein</topology>
    </subcellularLocation>
</comment>